<comment type="caution">
    <text evidence="7">The sequence shown here is derived from an EMBL/GenBank/DDBJ whole genome shotgun (WGS) entry which is preliminary data.</text>
</comment>
<keyword evidence="8" id="KW-1185">Reference proteome</keyword>
<dbReference type="Proteomes" id="UP001595462">
    <property type="component" value="Unassembled WGS sequence"/>
</dbReference>
<protein>
    <submittedName>
        <fullName evidence="7">Fur family transcriptional regulator</fullName>
    </submittedName>
</protein>
<evidence type="ECO:0000313" key="7">
    <source>
        <dbReference type="EMBL" id="MFC3103546.1"/>
    </source>
</evidence>
<sequence>MSPTARNPIFNAHGHNHDACIADALERADTRCAERGLRLTAIRRRVLELIWENHRPTKAYDLLDAISAERGNAAPPTVYRALDFLLDAGLVHKIESLNAFIGCDAGHASGYPKFLICRDCERVAEIASGEIDAAIAAEASRAGFSIDHETIEVGGVCEACALQREH</sequence>
<dbReference type="InterPro" id="IPR043135">
    <property type="entry name" value="Fur_C"/>
</dbReference>
<name>A0ABV7EPX2_9GAMM</name>
<dbReference type="EMBL" id="JBHRSS010000003">
    <property type="protein sequence ID" value="MFC3103546.1"/>
    <property type="molecule type" value="Genomic_DNA"/>
</dbReference>
<keyword evidence="4" id="KW-0805">Transcription regulation</keyword>
<evidence type="ECO:0000256" key="2">
    <source>
        <dbReference type="ARBA" id="ARBA00022491"/>
    </source>
</evidence>
<reference evidence="8" key="1">
    <citation type="journal article" date="2019" name="Int. J. Syst. Evol. Microbiol.">
        <title>The Global Catalogue of Microorganisms (GCM) 10K type strain sequencing project: providing services to taxonomists for standard genome sequencing and annotation.</title>
        <authorList>
            <consortium name="The Broad Institute Genomics Platform"/>
            <consortium name="The Broad Institute Genome Sequencing Center for Infectious Disease"/>
            <person name="Wu L."/>
            <person name="Ma J."/>
        </authorList>
    </citation>
    <scope>NUCLEOTIDE SEQUENCE [LARGE SCALE GENOMIC DNA]</scope>
    <source>
        <strain evidence="8">KCTC 52640</strain>
    </source>
</reference>
<evidence type="ECO:0000256" key="4">
    <source>
        <dbReference type="ARBA" id="ARBA00023015"/>
    </source>
</evidence>
<dbReference type="InterPro" id="IPR036388">
    <property type="entry name" value="WH-like_DNA-bd_sf"/>
</dbReference>
<comment type="similarity">
    <text evidence="1">Belongs to the Fur family.</text>
</comment>
<dbReference type="PANTHER" id="PTHR33202">
    <property type="entry name" value="ZINC UPTAKE REGULATION PROTEIN"/>
    <property type="match status" value="1"/>
</dbReference>
<dbReference type="SUPFAM" id="SSF46785">
    <property type="entry name" value="Winged helix' DNA-binding domain"/>
    <property type="match status" value="1"/>
</dbReference>
<keyword evidence="3" id="KW-0862">Zinc</keyword>
<evidence type="ECO:0000256" key="3">
    <source>
        <dbReference type="ARBA" id="ARBA00022833"/>
    </source>
</evidence>
<dbReference type="PANTHER" id="PTHR33202:SF6">
    <property type="entry name" value="ZINC UPTAKE REGULATION PROTEIN"/>
    <property type="match status" value="1"/>
</dbReference>
<proteinExistence type="inferred from homology"/>
<dbReference type="InterPro" id="IPR036390">
    <property type="entry name" value="WH_DNA-bd_sf"/>
</dbReference>
<evidence type="ECO:0000256" key="1">
    <source>
        <dbReference type="ARBA" id="ARBA00007957"/>
    </source>
</evidence>
<keyword evidence="6" id="KW-0804">Transcription</keyword>
<evidence type="ECO:0000256" key="5">
    <source>
        <dbReference type="ARBA" id="ARBA00023125"/>
    </source>
</evidence>
<keyword evidence="5" id="KW-0238">DNA-binding</keyword>
<accession>A0ABV7EPX2</accession>
<organism evidence="7 8">
    <name type="scientific">Salinisphaera aquimarina</name>
    <dbReference type="NCBI Taxonomy" id="2094031"/>
    <lineage>
        <taxon>Bacteria</taxon>
        <taxon>Pseudomonadati</taxon>
        <taxon>Pseudomonadota</taxon>
        <taxon>Gammaproteobacteria</taxon>
        <taxon>Salinisphaerales</taxon>
        <taxon>Salinisphaeraceae</taxon>
        <taxon>Salinisphaera</taxon>
    </lineage>
</organism>
<evidence type="ECO:0000313" key="8">
    <source>
        <dbReference type="Proteomes" id="UP001595462"/>
    </source>
</evidence>
<evidence type="ECO:0000256" key="6">
    <source>
        <dbReference type="ARBA" id="ARBA00023163"/>
    </source>
</evidence>
<dbReference type="Gene3D" id="1.10.10.10">
    <property type="entry name" value="Winged helix-like DNA-binding domain superfamily/Winged helix DNA-binding domain"/>
    <property type="match status" value="1"/>
</dbReference>
<dbReference type="RefSeq" id="WP_380687677.1">
    <property type="nucleotide sequence ID" value="NZ_JBHRSS010000003.1"/>
</dbReference>
<dbReference type="InterPro" id="IPR002481">
    <property type="entry name" value="FUR"/>
</dbReference>
<gene>
    <name evidence="7" type="ORF">ACFOSU_06545</name>
</gene>
<dbReference type="Pfam" id="PF01475">
    <property type="entry name" value="FUR"/>
    <property type="match status" value="1"/>
</dbReference>
<keyword evidence="2" id="KW-0678">Repressor</keyword>
<dbReference type="Gene3D" id="3.30.1490.190">
    <property type="match status" value="1"/>
</dbReference>